<keyword evidence="4" id="KW-1185">Reference proteome</keyword>
<feature type="compositionally biased region" description="Low complexity" evidence="1">
    <location>
        <begin position="458"/>
        <end position="474"/>
    </location>
</feature>
<dbReference type="Gene3D" id="3.40.50.1820">
    <property type="entry name" value="alpha/beta hydrolase"/>
    <property type="match status" value="1"/>
</dbReference>
<name>A0A553IAQ4_9PEZI</name>
<dbReference type="SUPFAM" id="SSF53474">
    <property type="entry name" value="alpha/beta-Hydrolases"/>
    <property type="match status" value="1"/>
</dbReference>
<reference evidence="4" key="1">
    <citation type="submission" date="2019-06" db="EMBL/GenBank/DDBJ databases">
        <title>Draft genome sequence of the griseofulvin-producing fungus Xylaria cubensis strain G536.</title>
        <authorList>
            <person name="Mead M.E."/>
            <person name="Raja H.A."/>
            <person name="Steenwyk J.L."/>
            <person name="Knowles S.L."/>
            <person name="Oberlies N.H."/>
            <person name="Rokas A."/>
        </authorList>
    </citation>
    <scope>NUCLEOTIDE SEQUENCE [LARGE SCALE GENOMIC DNA]</scope>
    <source>
        <strain evidence="4">G536</strain>
    </source>
</reference>
<protein>
    <submittedName>
        <fullName evidence="3">Uncharacterized protein</fullName>
    </submittedName>
</protein>
<evidence type="ECO:0000313" key="3">
    <source>
        <dbReference type="EMBL" id="TRX97281.1"/>
    </source>
</evidence>
<feature type="transmembrane region" description="Helical" evidence="2">
    <location>
        <begin position="577"/>
        <end position="601"/>
    </location>
</feature>
<evidence type="ECO:0000256" key="2">
    <source>
        <dbReference type="SAM" id="Phobius"/>
    </source>
</evidence>
<feature type="region of interest" description="Disordered" evidence="1">
    <location>
        <begin position="316"/>
        <end position="340"/>
    </location>
</feature>
<feature type="region of interest" description="Disordered" evidence="1">
    <location>
        <begin position="26"/>
        <end position="45"/>
    </location>
</feature>
<dbReference type="InterPro" id="IPR029058">
    <property type="entry name" value="AB_hydrolase_fold"/>
</dbReference>
<feature type="transmembrane region" description="Helical" evidence="2">
    <location>
        <begin position="621"/>
        <end position="647"/>
    </location>
</feature>
<dbReference type="InterPro" id="IPR021840">
    <property type="entry name" value="DUF3433"/>
</dbReference>
<feature type="compositionally biased region" description="Polar residues" evidence="1">
    <location>
        <begin position="475"/>
        <end position="491"/>
    </location>
</feature>
<gene>
    <name evidence="3" type="ORF">FHL15_002075</name>
</gene>
<evidence type="ECO:0000313" key="4">
    <source>
        <dbReference type="Proteomes" id="UP000319160"/>
    </source>
</evidence>
<organism evidence="3 4">
    <name type="scientific">Xylaria flabelliformis</name>
    <dbReference type="NCBI Taxonomy" id="2512241"/>
    <lineage>
        <taxon>Eukaryota</taxon>
        <taxon>Fungi</taxon>
        <taxon>Dikarya</taxon>
        <taxon>Ascomycota</taxon>
        <taxon>Pezizomycotina</taxon>
        <taxon>Sordariomycetes</taxon>
        <taxon>Xylariomycetidae</taxon>
        <taxon>Xylariales</taxon>
        <taxon>Xylariaceae</taxon>
        <taxon>Xylaria</taxon>
    </lineage>
</organism>
<accession>A0A553IAQ4</accession>
<dbReference type="Pfam" id="PF11915">
    <property type="entry name" value="DUF3433"/>
    <property type="match status" value="2"/>
</dbReference>
<feature type="region of interest" description="Disordered" evidence="1">
    <location>
        <begin position="458"/>
        <end position="491"/>
    </location>
</feature>
<feature type="transmembrane region" description="Helical" evidence="2">
    <location>
        <begin position="758"/>
        <end position="783"/>
    </location>
</feature>
<dbReference type="STRING" id="2512241.A0A553IAQ4"/>
<feature type="transmembrane region" description="Helical" evidence="2">
    <location>
        <begin position="505"/>
        <end position="526"/>
    </location>
</feature>
<feature type="transmembrane region" description="Helical" evidence="2">
    <location>
        <begin position="56"/>
        <end position="77"/>
    </location>
</feature>
<dbReference type="Proteomes" id="UP000319160">
    <property type="component" value="Unassembled WGS sequence"/>
</dbReference>
<dbReference type="PANTHER" id="PTHR37544">
    <property type="entry name" value="SPRAY-RELATED"/>
    <property type="match status" value="1"/>
</dbReference>
<dbReference type="EMBL" id="VFLP01000007">
    <property type="protein sequence ID" value="TRX97281.1"/>
    <property type="molecule type" value="Genomic_DNA"/>
</dbReference>
<dbReference type="OrthoDB" id="5428901at2759"/>
<feature type="transmembrane region" description="Helical" evidence="2">
    <location>
        <begin position="803"/>
        <end position="826"/>
    </location>
</feature>
<keyword evidence="2" id="KW-0472">Membrane</keyword>
<evidence type="ECO:0000256" key="1">
    <source>
        <dbReference type="SAM" id="MobiDB-lite"/>
    </source>
</evidence>
<dbReference type="PANTHER" id="PTHR37544:SF3">
    <property type="entry name" value="SPRAY"/>
    <property type="match status" value="1"/>
</dbReference>
<sequence length="1298" mass="140350">MNSEATSFLDSAGSLRSTQYGTYKEYSSTDRLNEQSSDYEKPSTSVPDYRPIVLKWWFLTGLGILFATFGGLIELAIHKLPVKETGLTLFSRGYDRKGANTFNSDGTRLLKDSPSELAGLRFPNSSTSYVILTTPLSNTYCGFEDTRSSVTWTRGTEQTMLVLPSPLTERTQEPSERPLREYGQHLWPLQPRIPSNSAWGSFGRVPVTFSSSPAPSGEPIKTPTQTILITSDSSSQTSTFSTPPSTSNDQLYSTLTITLFESLSLSSSVPVTATNSFSNLPSTILTTSSAYSQAAHSSGLPTSFLVPHSLRTTLYHSTTSSTGKKPEESTRSSGTELPRTSSDTPIVVIVQVSSDIPTSTITLAIAPPPVTSTLTDLNGTPTATTTLNMYSSLVETLSDASGTPTATVTLVAELTSIISILTDQSGKPTDTATLSVPITSRLVTITNAKGSPTRTLTVVPLSPLPTSSEPSNTTGWQNTTSTPPSEPGDSSATSTEFFFISEADYFLGTFAAIVVATVLSIPIRIIDLNAQRLQPFHELASSGGTTAAYSLCREAGSLHSMIQDVGLLFRGRWPLTLLTTTMVVLSAFATTFSSEVFVLVLHGSCYKGKGSASNCAYTIGVAALGARITQAFFFSIAALIVLTLLLLRKWQSGVENSPWSIAGTASLLGHPDIREVLLPLPTRGTELANAVVQRELEPYAFKLDHFVVAGKMHYGIVVCRQGKPGVVQRRVPLFSSCYGFTRRFKKIGLRRRGSLQPFFALSIVGRIITILFLSGVIALIGYYNGPRTSHLFEHFLDSESFGVRLLFTVFGVIITFAWNELHTAVAHLSTYRRMARSPQTAQHSIEISPPTNYFSGLVSAVLERDPYMSLVSSFGILSEFLPILLSNVPYQVTQTLNVHLVSTWIPVGIMAVMVLIILGSFFIPWPPFPADVRTIAGTAYYSFTMAATNNPMVAPSTTQHPAVSKITLPIAGLQVDIYGLAELPATATSISCLWLHHPRLRRKEDMAYVANEVVSAFNASSSSCPASTRGLIAVAFDQRNHGSRLVSEVANEAWRQGNATHAQDMFGIVSGTVLDTMHLLDVLEGYLFGAGDGPGAPPSGGENRHIDSNLVLGVSLGGHSAWQLLFADSRVTAGVIVIGCPDYMNLIQDRARLSKLQTFTADNGVSFLGSKDFPKALIEACRKYDPKAILFSTGEISAQPSPSEQDRIRVVLDRMVRGKRFQVLSGGADKLVPYNAGRQFLEFFKGASSGWYKEGNVYIEDNVYPGVGHEFNAEMRQAAVGFILNTVGSFDKIASPKI</sequence>
<proteinExistence type="predicted"/>
<comment type="caution">
    <text evidence="3">The sequence shown here is derived from an EMBL/GenBank/DDBJ whole genome shotgun (WGS) entry which is preliminary data.</text>
</comment>
<keyword evidence="2" id="KW-0812">Transmembrane</keyword>
<keyword evidence="2" id="KW-1133">Transmembrane helix</keyword>
<feature type="transmembrane region" description="Helical" evidence="2">
    <location>
        <begin position="905"/>
        <end position="925"/>
    </location>
</feature>
<feature type="compositionally biased region" description="Basic and acidic residues" evidence="1">
    <location>
        <begin position="27"/>
        <end position="41"/>
    </location>
</feature>
<feature type="compositionally biased region" description="Polar residues" evidence="1">
    <location>
        <begin position="331"/>
        <end position="340"/>
    </location>
</feature>